<dbReference type="AlphaFoldDB" id="A0A1R0GM89"/>
<comment type="similarity">
    <text evidence="1">Belongs to the PIGL family.</text>
</comment>
<dbReference type="PANTHER" id="PTHR12993:SF11">
    <property type="entry name" value="N-ACETYLGLUCOSAMINYL-PHOSPHATIDYLINOSITOL DE-N-ACETYLASE"/>
    <property type="match status" value="1"/>
</dbReference>
<evidence type="ECO:0000313" key="4">
    <source>
        <dbReference type="EMBL" id="OLY77996.1"/>
    </source>
</evidence>
<dbReference type="SUPFAM" id="SSF102588">
    <property type="entry name" value="LmbE-like"/>
    <property type="match status" value="1"/>
</dbReference>
<dbReference type="GO" id="GO:0005783">
    <property type="term" value="C:endoplasmic reticulum"/>
    <property type="evidence" value="ECO:0007669"/>
    <property type="project" value="TreeGrafter"/>
</dbReference>
<evidence type="ECO:0000256" key="3">
    <source>
        <dbReference type="SAM" id="Phobius"/>
    </source>
</evidence>
<dbReference type="GO" id="GO:0016020">
    <property type="term" value="C:membrane"/>
    <property type="evidence" value="ECO:0007669"/>
    <property type="project" value="GOC"/>
</dbReference>
<keyword evidence="3" id="KW-1133">Transmembrane helix</keyword>
<keyword evidence="3" id="KW-0812">Transmembrane</keyword>
<dbReference type="GO" id="GO:0000225">
    <property type="term" value="F:N-acetylglucosaminylphosphatidylinositol deacetylase activity"/>
    <property type="evidence" value="ECO:0007669"/>
    <property type="project" value="UniProtKB-EC"/>
</dbReference>
<dbReference type="OrthoDB" id="440160at2759"/>
<dbReference type="STRING" id="133383.A0A1R0GM89"/>
<dbReference type="GO" id="GO:0006506">
    <property type="term" value="P:GPI anchor biosynthetic process"/>
    <property type="evidence" value="ECO:0007669"/>
    <property type="project" value="UniProtKB-UniPathway"/>
</dbReference>
<evidence type="ECO:0000313" key="5">
    <source>
        <dbReference type="Proteomes" id="UP000187455"/>
    </source>
</evidence>
<dbReference type="Pfam" id="PF02585">
    <property type="entry name" value="PIG-L"/>
    <property type="match status" value="1"/>
</dbReference>
<sequence length="267" mass="30490">MSVFINIFIPLIILSATIYFWLSRLPAILDSDLRAILADKKAEKPSLNVMFVTAHPDDECMFFAPTILALKKRGNVNIKLTCFSTGNAAGLGKVRRVELVKAAEVLGIPSTDIIIIDDESFPDDMKRAWDPVLMAKALEPIVLMSKTDTIFTFDTQGVSGHPNHISLYIGLKFMVKTGIKFKFQPVALFALDSVSVLRKYMFFFDALFSFGEYYRNASERAMFVSDFNDYQIACRAMHKHESQMAWFRKLYLTFSRYMYINTYDQIA</sequence>
<evidence type="ECO:0000256" key="1">
    <source>
        <dbReference type="ARBA" id="ARBA00006066"/>
    </source>
</evidence>
<accession>A0A1R0GM89</accession>
<gene>
    <name evidence="4" type="ORF">AYI68_g7963</name>
</gene>
<dbReference type="Proteomes" id="UP000187455">
    <property type="component" value="Unassembled WGS sequence"/>
</dbReference>
<feature type="transmembrane region" description="Helical" evidence="3">
    <location>
        <begin position="6"/>
        <end position="22"/>
    </location>
</feature>
<dbReference type="InterPro" id="IPR003737">
    <property type="entry name" value="GlcNAc_PI_deacetylase-related"/>
</dbReference>
<organism evidence="4 5">
    <name type="scientific">Smittium mucronatum</name>
    <dbReference type="NCBI Taxonomy" id="133383"/>
    <lineage>
        <taxon>Eukaryota</taxon>
        <taxon>Fungi</taxon>
        <taxon>Fungi incertae sedis</taxon>
        <taxon>Zoopagomycota</taxon>
        <taxon>Kickxellomycotina</taxon>
        <taxon>Harpellomycetes</taxon>
        <taxon>Harpellales</taxon>
        <taxon>Legeriomycetaceae</taxon>
        <taxon>Smittium</taxon>
    </lineage>
</organism>
<dbReference type="InterPro" id="IPR024078">
    <property type="entry name" value="LmbE-like_dom_sf"/>
</dbReference>
<dbReference type="EC" id="3.5.1.89" evidence="2"/>
<evidence type="ECO:0000256" key="2">
    <source>
        <dbReference type="ARBA" id="ARBA00012176"/>
    </source>
</evidence>
<reference evidence="4 5" key="1">
    <citation type="journal article" date="2016" name="Mol. Biol. Evol.">
        <title>Genome-Wide Survey of Gut Fungi (Harpellales) Reveals the First Horizontally Transferred Ubiquitin Gene from a Mosquito Host.</title>
        <authorList>
            <person name="Wang Y."/>
            <person name="White M.M."/>
            <person name="Kvist S."/>
            <person name="Moncalvo J.M."/>
        </authorList>
    </citation>
    <scope>NUCLEOTIDE SEQUENCE [LARGE SCALE GENOMIC DNA]</scope>
    <source>
        <strain evidence="4 5">ALG-7-W6</strain>
    </source>
</reference>
<protein>
    <recommendedName>
        <fullName evidence="2">N-acetylglucosaminylphosphatidylinositol deacetylase</fullName>
        <ecNumber evidence="2">3.5.1.89</ecNumber>
    </recommendedName>
</protein>
<dbReference type="EMBL" id="LSSL01007442">
    <property type="protein sequence ID" value="OLY77996.1"/>
    <property type="molecule type" value="Genomic_DNA"/>
</dbReference>
<comment type="caution">
    <text evidence="4">The sequence shown here is derived from an EMBL/GenBank/DDBJ whole genome shotgun (WGS) entry which is preliminary data.</text>
</comment>
<dbReference type="Gene3D" id="3.40.50.10320">
    <property type="entry name" value="LmbE-like"/>
    <property type="match status" value="1"/>
</dbReference>
<keyword evidence="3" id="KW-0472">Membrane</keyword>
<dbReference type="PANTHER" id="PTHR12993">
    <property type="entry name" value="N-ACETYLGLUCOSAMINYL-PHOSPHATIDYLINOSITOL DE-N-ACETYLASE-RELATED"/>
    <property type="match status" value="1"/>
</dbReference>
<name>A0A1R0GM89_9FUNG</name>
<keyword evidence="5" id="KW-1185">Reference proteome</keyword>
<dbReference type="UniPathway" id="UPA00196"/>
<proteinExistence type="inferred from homology"/>